<dbReference type="SUPFAM" id="SSF51735">
    <property type="entry name" value="NAD(P)-binding Rossmann-fold domains"/>
    <property type="match status" value="2"/>
</dbReference>
<dbReference type="InterPro" id="IPR029063">
    <property type="entry name" value="SAM-dependent_MTases_sf"/>
</dbReference>
<dbReference type="InterPro" id="IPR042104">
    <property type="entry name" value="PKS_dehydratase_sf"/>
</dbReference>
<dbReference type="SUPFAM" id="SSF53901">
    <property type="entry name" value="Thiolase-like"/>
    <property type="match status" value="1"/>
</dbReference>
<keyword evidence="5" id="KW-0597">Phosphoprotein</keyword>
<dbReference type="Gene3D" id="3.10.129.110">
    <property type="entry name" value="Polyketide synthase dehydratase"/>
    <property type="match status" value="1"/>
</dbReference>
<dbReference type="PROSITE" id="PS50075">
    <property type="entry name" value="CARRIER"/>
    <property type="match status" value="2"/>
</dbReference>
<keyword evidence="4" id="KW-0963">Cytoplasm</keyword>
<dbReference type="GO" id="GO:0006633">
    <property type="term" value="P:fatty acid biosynthetic process"/>
    <property type="evidence" value="ECO:0007669"/>
    <property type="project" value="InterPro"/>
</dbReference>
<feature type="compositionally biased region" description="Basic and acidic residues" evidence="10">
    <location>
        <begin position="144"/>
        <end position="165"/>
    </location>
</feature>
<dbReference type="PROSITE" id="PS00606">
    <property type="entry name" value="KS3_1"/>
    <property type="match status" value="1"/>
</dbReference>
<dbReference type="InterPro" id="IPR050091">
    <property type="entry name" value="PKS_NRPS_Biosynth_Enz"/>
</dbReference>
<dbReference type="Gene3D" id="1.10.1200.10">
    <property type="entry name" value="ACP-like"/>
    <property type="match status" value="2"/>
</dbReference>
<dbReference type="InterPro" id="IPR014031">
    <property type="entry name" value="Ketoacyl_synth_C"/>
</dbReference>
<dbReference type="PROSITE" id="PS52019">
    <property type="entry name" value="PKS_MFAS_DH"/>
    <property type="match status" value="1"/>
</dbReference>
<dbReference type="InterPro" id="IPR054514">
    <property type="entry name" value="RhiE-like_linker"/>
</dbReference>
<dbReference type="Pfam" id="PF21089">
    <property type="entry name" value="PKS_DH_N"/>
    <property type="match status" value="1"/>
</dbReference>
<dbReference type="SUPFAM" id="SSF53335">
    <property type="entry name" value="S-adenosyl-L-methionine-dependent methyltransferases"/>
    <property type="match status" value="1"/>
</dbReference>
<dbReference type="InterPro" id="IPR014030">
    <property type="entry name" value="Ketoacyl_synth_N"/>
</dbReference>
<organism evidence="14 15">
    <name type="scientific">Amycolatopsis rifamycinica</name>
    <dbReference type="NCBI Taxonomy" id="287986"/>
    <lineage>
        <taxon>Bacteria</taxon>
        <taxon>Bacillati</taxon>
        <taxon>Actinomycetota</taxon>
        <taxon>Actinomycetes</taxon>
        <taxon>Pseudonocardiales</taxon>
        <taxon>Pseudonocardiaceae</taxon>
        <taxon>Amycolatopsis</taxon>
    </lineage>
</organism>
<dbReference type="InterPro" id="IPR018201">
    <property type="entry name" value="Ketoacyl_synth_AS"/>
</dbReference>
<dbReference type="GO" id="GO:0004315">
    <property type="term" value="F:3-oxoacyl-[acyl-carrier-protein] synthase activity"/>
    <property type="evidence" value="ECO:0007669"/>
    <property type="project" value="InterPro"/>
</dbReference>
<dbReference type="Gene3D" id="3.40.50.1820">
    <property type="entry name" value="alpha/beta hydrolase"/>
    <property type="match status" value="1"/>
</dbReference>
<protein>
    <recommendedName>
        <fullName evidence="16">Polyketide synthase</fullName>
    </recommendedName>
</protein>
<dbReference type="InterPro" id="IPR020807">
    <property type="entry name" value="PKS_DH"/>
</dbReference>
<dbReference type="Pfam" id="PF08242">
    <property type="entry name" value="Methyltransf_12"/>
    <property type="match status" value="1"/>
</dbReference>
<keyword evidence="8" id="KW-0511">Multifunctional enzyme</keyword>
<dbReference type="InterPro" id="IPR020841">
    <property type="entry name" value="PKS_Beta-ketoAc_synthase_dom"/>
</dbReference>
<evidence type="ECO:0000256" key="9">
    <source>
        <dbReference type="PROSITE-ProRule" id="PRU01363"/>
    </source>
</evidence>
<dbReference type="GO" id="GO:0071770">
    <property type="term" value="P:DIM/DIP cell wall layer assembly"/>
    <property type="evidence" value="ECO:0007669"/>
    <property type="project" value="TreeGrafter"/>
</dbReference>
<evidence type="ECO:0000259" key="12">
    <source>
        <dbReference type="PROSITE" id="PS52004"/>
    </source>
</evidence>
<dbReference type="SMART" id="SM01294">
    <property type="entry name" value="PKS_PP_betabranch"/>
    <property type="match status" value="1"/>
</dbReference>
<dbReference type="Pfam" id="PF08659">
    <property type="entry name" value="KR"/>
    <property type="match status" value="1"/>
</dbReference>
<evidence type="ECO:0000256" key="5">
    <source>
        <dbReference type="ARBA" id="ARBA00022553"/>
    </source>
</evidence>
<evidence type="ECO:0000256" key="3">
    <source>
        <dbReference type="ARBA" id="ARBA00022450"/>
    </source>
</evidence>
<dbReference type="InterPro" id="IPR001031">
    <property type="entry name" value="Thioesterase"/>
</dbReference>
<evidence type="ECO:0000256" key="7">
    <source>
        <dbReference type="ARBA" id="ARBA00022737"/>
    </source>
</evidence>
<dbReference type="InterPro" id="IPR049552">
    <property type="entry name" value="PKS_DH_N"/>
</dbReference>
<feature type="region of interest" description="C-terminal hotdog fold" evidence="9">
    <location>
        <begin position="928"/>
        <end position="1072"/>
    </location>
</feature>
<sequence>MSHRVSSVTQLYELVSRGRIDKAEAVRLAKQLKGDKQPKGTGVDPDVLRDRVCDVLADQVRRLLKVSPEDLDADVELSEYGLDSVVISHLVSMVNDALGVDLKPTALFEHPTLRALAAHLADGHGARLADRLGLRPAPAPPVREPVREAPEPAREIPEPAREVPERGAVSRQTTTDRPPAAEPIAVIGMSGRFPQADDLDAFWRNLAEGRDCVDEVPADRWDWRELYGDAFDEAGRTTVKWGGFMDGVADFDPEFFGIAPREAQLMDPQHRLLMLYVWKALEDAGYAADALAGSDLGIIVGTAVTGYHRLIDAHARGADGVAATATVPSIGPHRMSFFLDVHGPSEPVETACSSSLVALHRAVSALERGECSLAVAGGVNTVPVPDGHISFGRAGMLSEDGRSKTFSADADGYARGEGVGMLVLKKLSAAERDGDHIHGVIRATAVNHGGRANSLTAPNPKAQAAVVRAAYRRAGVDPRTVGYVEAHGTGTKLGDPVEVEGLKEAFRELYADFGADVTAAHCGIGSVKTNIGHLELAAGVAGVLKVLLQLKHRTLVESLHCETVNPYVELDGSPFFLVREQRPWAAPVGPDGAELPRRAGVSSFGFGGANAHVVLEEYRPPAEVRREAGPFAIVLSAREPATLVARARQLLAWIDDRGLGDGDLPSLAYTLQVGRVAMPERLAFAVETIDELRRTLRAFADGDTPPGVHRGRPGPDAVWRVLAGDEDIAAAMDTWVAKGKLPRLLELWAAGFDFDWRRLHGGTPPRRMPLPAYPFNLRRFWIADRGTRAAAAPAADRGTRAAAAPAAAPAAGAAGQRVLDGSEYYLRDHRLRGVPTLPAVAYLELAREALAGTGTGVRLHDVRWLRPIEVTGPRRVEVHLEPADAAGRRAFEVRVDGGETVYAQGTGEATAAAAGETVAVEKLRDDCAHTLDAAGFYRRYEDLGMDYGPALRAVRSLHYDAGIAVARLSLPREAGSPLVLNPSLLDGALQAVLGVWLGENDGTAGRLALPFAVREVEVRAATPADGWVVVRAAGDDGGEVRRLDVDVCDADGLVCVRLAGFRTRALPPADADEAARTCLLTPVWDAVPADPVPQWPAERARVVLAGGTPEDHAEFRRRRPDTTVLGADDPFPAGAEHVVVLAPMAAPAAFRLVKAVLATGAEARELGWTVVTKQARLLPGDTAADPASAGLHGLFGALAKEYPQWPVRVVDVPGGAPVPWDDVLALPPEPKGALAAYRTGEWYRQRLLEVTGPVPVEPVPANPQPDDVVVAIGGAGGIGTVWTEHMMRRHKVRVVWIGRRPLDAGIEARRRRLAVHGPQPDYIQADATDPAALRRARDEIVRRHGPVRGVLHSAVVLGDRSLARMDEAGFADTYAAKADVAVNIADAFAGEPLDFVVFFSSLQSFLASPGQANYAAGCTFADAWAEHLGTRLGCPVKVVNWGYWGGVGVVADDTHRARMARAGVGSIEPAEGMATYETLMGSRHPRLALVKVTSTHAIGELRADEAIEQLDAGAPALVTALCDGRPDRVAEIARLREQVGGHGEALDAALLRAGWAVLRSLGLFEPGDAATAAEWRARGGITAQYERWLRHTLDVLADAGHLRRDGEGRYAATEEPAGTEDAWTAWDRDRDRWLAEESTRAQAELADTALRALGEVLTGRRPATDVLFPDSSVELVEGVYKANPIADYFNGVLAETLVGYVRRRVAEDPGTRLRILEIGAGTGGTSETVFRHLRPWRDHVETYCYTDVSQAFLVHARRAFGEATPYLDTRLFDVEHSPAGQDIPVGGFDVAIATNVLHATRDIRATLRHTKAALRANGILLLNELSRGSLFSHFTFGLLDGWWRHDDPAPRVPGTPLLTPGTWQRLLAEAGFRGAFPAADGAGDLGQQVLVAESDGVVRLPRPVAPQPAAPVPAASTGLADRVAELLAGVLEIDAAQLDPDVPLRRYGFDSIFMAQFLSQVKKHLDETVSLDVVAECETLRDLVARLGAPAAAEEEPAPVAPAPVSAASPVAEADFPELVRMNRGGTGRPVFWIHHGNGGVESYQPLAQRCRRPFYGIRPKGWTEAGEILAGQVAMAKHYASLIRTVQPEGPYDIGGFSVGGLLAYEVVRQLQLQGAEVDTLVMLDTLDAAATNRVNAIIRGGRTEPDAVAKVSAFRAVNLVLGNNRLDAKDGTPILHRDEVDPGLPYAEFLDSLIKAALAAGITKTETQLRTQVAQLARFLERQHTDDHVVEPLPRRDAVRCYYVRNGSGRFFGGYEDYMVLFPNPDLPGLDGVEYWRQWAEQIDDFFVTDVDTTSHTDVMTAPQALDRVLRLCDALYGKEA</sequence>
<dbReference type="Pfam" id="PF14765">
    <property type="entry name" value="PS-DH"/>
    <property type="match status" value="1"/>
</dbReference>
<dbReference type="GO" id="GO:0004312">
    <property type="term" value="F:fatty acid synthase activity"/>
    <property type="evidence" value="ECO:0007669"/>
    <property type="project" value="TreeGrafter"/>
</dbReference>
<feature type="domain" description="Carrier" evidence="11">
    <location>
        <begin position="1914"/>
        <end position="1991"/>
    </location>
</feature>
<dbReference type="InterPro" id="IPR057326">
    <property type="entry name" value="KR_dom"/>
</dbReference>
<dbReference type="OrthoDB" id="3651481at2"/>
<dbReference type="SMART" id="SM00825">
    <property type="entry name" value="PKS_KS"/>
    <property type="match status" value="1"/>
</dbReference>
<evidence type="ECO:0000313" key="15">
    <source>
        <dbReference type="Proteomes" id="UP000027345"/>
    </source>
</evidence>
<dbReference type="PANTHER" id="PTHR43775">
    <property type="entry name" value="FATTY ACID SYNTHASE"/>
    <property type="match status" value="1"/>
</dbReference>
<feature type="active site" description="Proton donor; for dehydratase activity" evidence="9">
    <location>
        <position position="986"/>
    </location>
</feature>
<evidence type="ECO:0000256" key="4">
    <source>
        <dbReference type="ARBA" id="ARBA00022490"/>
    </source>
</evidence>
<proteinExistence type="predicted"/>
<dbReference type="eggNOG" id="COG3321">
    <property type="taxonomic scope" value="Bacteria"/>
</dbReference>
<dbReference type="CDD" id="cd08953">
    <property type="entry name" value="KR_2_SDR_x"/>
    <property type="match status" value="1"/>
</dbReference>
<dbReference type="SMART" id="SM00826">
    <property type="entry name" value="PKS_DH"/>
    <property type="match status" value="1"/>
</dbReference>
<dbReference type="InterPro" id="IPR049900">
    <property type="entry name" value="PKS_mFAS_DH"/>
</dbReference>
<accession>A0A066U813</accession>
<comment type="subcellular location">
    <subcellularLocation>
        <location evidence="1">Cytoplasm</location>
    </subcellularLocation>
</comment>
<feature type="region of interest" description="Disordered" evidence="10">
    <location>
        <begin position="133"/>
        <end position="178"/>
    </location>
</feature>
<dbReference type="InterPro" id="IPR020806">
    <property type="entry name" value="PKS_PP-bd"/>
</dbReference>
<dbReference type="InterPro" id="IPR036291">
    <property type="entry name" value="NAD(P)-bd_dom_sf"/>
</dbReference>
<dbReference type="InterPro" id="IPR013968">
    <property type="entry name" value="PKS_KR"/>
</dbReference>
<dbReference type="GO" id="GO:0005886">
    <property type="term" value="C:plasma membrane"/>
    <property type="evidence" value="ECO:0007669"/>
    <property type="project" value="TreeGrafter"/>
</dbReference>
<keyword evidence="6" id="KW-0808">Transferase</keyword>
<comment type="pathway">
    <text evidence="2">Antibiotic biosynthesis.</text>
</comment>
<dbReference type="Proteomes" id="UP000027345">
    <property type="component" value="Unassembled WGS sequence"/>
</dbReference>
<feature type="domain" description="Ketosynthase family 3 (KS3)" evidence="12">
    <location>
        <begin position="181"/>
        <end position="617"/>
    </location>
</feature>
<dbReference type="InterPro" id="IPR013217">
    <property type="entry name" value="Methyltransf_12"/>
</dbReference>
<dbReference type="SUPFAM" id="SSF47336">
    <property type="entry name" value="ACP-like"/>
    <property type="match status" value="2"/>
</dbReference>
<evidence type="ECO:0008006" key="16">
    <source>
        <dbReference type="Google" id="ProtNLM"/>
    </source>
</evidence>
<feature type="domain" description="PKS/mFAS DH" evidence="13">
    <location>
        <begin position="797"/>
        <end position="1072"/>
    </location>
</feature>
<dbReference type="Pfam" id="PF22336">
    <property type="entry name" value="RhiE-like_linker"/>
    <property type="match status" value="1"/>
</dbReference>
<dbReference type="GO" id="GO:0031177">
    <property type="term" value="F:phosphopantetheine binding"/>
    <property type="evidence" value="ECO:0007669"/>
    <property type="project" value="InterPro"/>
</dbReference>
<dbReference type="EMBL" id="JMQI01000044">
    <property type="protein sequence ID" value="KDN20234.1"/>
    <property type="molecule type" value="Genomic_DNA"/>
</dbReference>
<name>A0A066U813_9PSEU</name>
<feature type="active site" description="Proton acceptor; for dehydratase activity" evidence="9">
    <location>
        <position position="829"/>
    </location>
</feature>
<dbReference type="InterPro" id="IPR036736">
    <property type="entry name" value="ACP-like_sf"/>
</dbReference>
<dbReference type="CDD" id="cd00833">
    <property type="entry name" value="PKS"/>
    <property type="match status" value="1"/>
</dbReference>
<dbReference type="SMART" id="SM00823">
    <property type="entry name" value="PKS_PP"/>
    <property type="match status" value="2"/>
</dbReference>
<dbReference type="InterPro" id="IPR049551">
    <property type="entry name" value="PKS_DH_C"/>
</dbReference>
<dbReference type="CDD" id="cd02440">
    <property type="entry name" value="AdoMet_MTases"/>
    <property type="match status" value="1"/>
</dbReference>
<dbReference type="Pfam" id="PF02801">
    <property type="entry name" value="Ketoacyl-synt_C"/>
    <property type="match status" value="1"/>
</dbReference>
<dbReference type="STRING" id="287986.DV20_21355"/>
<dbReference type="PROSITE" id="PS52004">
    <property type="entry name" value="KS3_2"/>
    <property type="match status" value="1"/>
</dbReference>
<dbReference type="eggNOG" id="COG2227">
    <property type="taxonomic scope" value="Bacteria"/>
</dbReference>
<dbReference type="Gene3D" id="3.40.50.150">
    <property type="entry name" value="Vaccinia Virus protein VP39"/>
    <property type="match status" value="1"/>
</dbReference>
<evidence type="ECO:0000256" key="8">
    <source>
        <dbReference type="ARBA" id="ARBA00023268"/>
    </source>
</evidence>
<evidence type="ECO:0000256" key="6">
    <source>
        <dbReference type="ARBA" id="ARBA00022679"/>
    </source>
</evidence>
<evidence type="ECO:0000259" key="13">
    <source>
        <dbReference type="PROSITE" id="PS52019"/>
    </source>
</evidence>
<gene>
    <name evidence="14" type="ORF">DV20_21355</name>
</gene>
<keyword evidence="7" id="KW-0677">Repeat</keyword>
<reference evidence="14 15" key="1">
    <citation type="submission" date="2014-05" db="EMBL/GenBank/DDBJ databases">
        <title>Draft genome sequence of Amycolatopsis rifamycinica DSM 46095.</title>
        <authorList>
            <person name="Lal R."/>
            <person name="Saxena A."/>
            <person name="Kumari R."/>
            <person name="Mukherjee U."/>
            <person name="Singh P."/>
            <person name="Sangwan N."/>
            <person name="Mahato N.K."/>
        </authorList>
    </citation>
    <scope>NUCLEOTIDE SEQUENCE [LARGE SCALE GENOMIC DNA]</scope>
    <source>
        <strain evidence="14 15">DSM 46095</strain>
    </source>
</reference>
<dbReference type="SMART" id="SM00822">
    <property type="entry name" value="PKS_KR"/>
    <property type="match status" value="1"/>
</dbReference>
<evidence type="ECO:0000313" key="14">
    <source>
        <dbReference type="EMBL" id="KDN20234.1"/>
    </source>
</evidence>
<dbReference type="PANTHER" id="PTHR43775:SF37">
    <property type="entry name" value="SI:DKEY-61P9.11"/>
    <property type="match status" value="1"/>
</dbReference>
<dbReference type="Gene3D" id="3.40.47.10">
    <property type="match status" value="1"/>
</dbReference>
<dbReference type="SUPFAM" id="SSF53474">
    <property type="entry name" value="alpha/beta-Hydrolases"/>
    <property type="match status" value="1"/>
</dbReference>
<evidence type="ECO:0000256" key="2">
    <source>
        <dbReference type="ARBA" id="ARBA00004792"/>
    </source>
</evidence>
<evidence type="ECO:0000256" key="1">
    <source>
        <dbReference type="ARBA" id="ARBA00004496"/>
    </source>
</evidence>
<dbReference type="InterPro" id="IPR029058">
    <property type="entry name" value="AB_hydrolase_fold"/>
</dbReference>
<dbReference type="InterPro" id="IPR016039">
    <property type="entry name" value="Thiolase-like"/>
</dbReference>
<dbReference type="FunFam" id="3.40.47.10:FF:000019">
    <property type="entry name" value="Polyketide synthase type I"/>
    <property type="match status" value="1"/>
</dbReference>
<evidence type="ECO:0000256" key="10">
    <source>
        <dbReference type="SAM" id="MobiDB-lite"/>
    </source>
</evidence>
<dbReference type="GO" id="GO:0005737">
    <property type="term" value="C:cytoplasm"/>
    <property type="evidence" value="ECO:0007669"/>
    <property type="project" value="UniProtKB-SubCell"/>
</dbReference>
<dbReference type="Pfam" id="PF00109">
    <property type="entry name" value="ketoacyl-synt"/>
    <property type="match status" value="1"/>
</dbReference>
<dbReference type="Pfam" id="PF00550">
    <property type="entry name" value="PP-binding"/>
    <property type="match status" value="2"/>
</dbReference>
<keyword evidence="3" id="KW-0596">Phosphopantetheine</keyword>
<feature type="region of interest" description="N-terminal hotdog fold" evidence="9">
    <location>
        <begin position="797"/>
        <end position="914"/>
    </location>
</feature>
<dbReference type="RefSeq" id="WP_043782831.1">
    <property type="nucleotide sequence ID" value="NZ_JMQI01000044.1"/>
</dbReference>
<feature type="domain" description="Carrier" evidence="11">
    <location>
        <begin position="46"/>
        <end position="124"/>
    </location>
</feature>
<keyword evidence="15" id="KW-1185">Reference proteome</keyword>
<dbReference type="Gene3D" id="3.40.50.720">
    <property type="entry name" value="NAD(P)-binding Rossmann-like Domain"/>
    <property type="match status" value="1"/>
</dbReference>
<dbReference type="Pfam" id="PF00975">
    <property type="entry name" value="Thioesterase"/>
    <property type="match status" value="1"/>
</dbReference>
<dbReference type="InterPro" id="IPR009081">
    <property type="entry name" value="PP-bd_ACP"/>
</dbReference>
<dbReference type="Gene3D" id="1.10.1240.100">
    <property type="match status" value="1"/>
</dbReference>
<comment type="caution">
    <text evidence="14">The sequence shown here is derived from an EMBL/GenBank/DDBJ whole genome shotgun (WGS) entry which is preliminary data.</text>
</comment>
<evidence type="ECO:0000259" key="11">
    <source>
        <dbReference type="PROSITE" id="PS50075"/>
    </source>
</evidence>